<dbReference type="PANTHER" id="PTHR38790:SF4">
    <property type="entry name" value="2EXR DOMAIN-CONTAINING PROTEIN"/>
    <property type="match status" value="1"/>
</dbReference>
<proteinExistence type="predicted"/>
<protein>
    <submittedName>
        <fullName evidence="2">Uncharacterized protein</fullName>
    </submittedName>
</protein>
<evidence type="ECO:0000256" key="1">
    <source>
        <dbReference type="SAM" id="MobiDB-lite"/>
    </source>
</evidence>
<feature type="region of interest" description="Disordered" evidence="1">
    <location>
        <begin position="116"/>
        <end position="140"/>
    </location>
</feature>
<dbReference type="AlphaFoldDB" id="A0A6A5U3H5"/>
<dbReference type="OrthoDB" id="5413827at2759"/>
<keyword evidence="3" id="KW-1185">Reference proteome</keyword>
<name>A0A6A5U3H5_9PLEO</name>
<reference evidence="2" key="1">
    <citation type="journal article" date="2020" name="Stud. Mycol.">
        <title>101 Dothideomycetes genomes: a test case for predicting lifestyles and emergence of pathogens.</title>
        <authorList>
            <person name="Haridas S."/>
            <person name="Albert R."/>
            <person name="Binder M."/>
            <person name="Bloem J."/>
            <person name="Labutti K."/>
            <person name="Salamov A."/>
            <person name="Andreopoulos B."/>
            <person name="Baker S."/>
            <person name="Barry K."/>
            <person name="Bills G."/>
            <person name="Bluhm B."/>
            <person name="Cannon C."/>
            <person name="Castanera R."/>
            <person name="Culley D."/>
            <person name="Daum C."/>
            <person name="Ezra D."/>
            <person name="Gonzalez J."/>
            <person name="Henrissat B."/>
            <person name="Kuo A."/>
            <person name="Liang C."/>
            <person name="Lipzen A."/>
            <person name="Lutzoni F."/>
            <person name="Magnuson J."/>
            <person name="Mondo S."/>
            <person name="Nolan M."/>
            <person name="Ohm R."/>
            <person name="Pangilinan J."/>
            <person name="Park H.-J."/>
            <person name="Ramirez L."/>
            <person name="Alfaro M."/>
            <person name="Sun H."/>
            <person name="Tritt A."/>
            <person name="Yoshinaga Y."/>
            <person name="Zwiers L.-H."/>
            <person name="Turgeon B."/>
            <person name="Goodwin S."/>
            <person name="Spatafora J."/>
            <person name="Crous P."/>
            <person name="Grigoriev I."/>
        </authorList>
    </citation>
    <scope>NUCLEOTIDE SEQUENCE</scope>
    <source>
        <strain evidence="2">CBS 675.92</strain>
    </source>
</reference>
<accession>A0A6A5U3H5</accession>
<gene>
    <name evidence="2" type="ORF">CC80DRAFT_545806</name>
</gene>
<evidence type="ECO:0000313" key="3">
    <source>
        <dbReference type="Proteomes" id="UP000800035"/>
    </source>
</evidence>
<organism evidence="2 3">
    <name type="scientific">Byssothecium circinans</name>
    <dbReference type="NCBI Taxonomy" id="147558"/>
    <lineage>
        <taxon>Eukaryota</taxon>
        <taxon>Fungi</taxon>
        <taxon>Dikarya</taxon>
        <taxon>Ascomycota</taxon>
        <taxon>Pezizomycotina</taxon>
        <taxon>Dothideomycetes</taxon>
        <taxon>Pleosporomycetidae</taxon>
        <taxon>Pleosporales</taxon>
        <taxon>Massarineae</taxon>
        <taxon>Massarinaceae</taxon>
        <taxon>Byssothecium</taxon>
    </lineage>
</organism>
<sequence>MGNLYSQGAPLNDSPLLRLPTEIRLQIFEYAFGDAVIGSAYDFAERRFTYVLEKRMTKAKQPRVDAKAFSVTNYLALTEVCRQIRADTALIPFETGWFCEIVYWWDSRAEKKKGKAKEAATEKDKAEAENGTTAVVEKEKQPAHTPKPFSIFPWLICLTAPQLTAIRKIRLSARKATPFWVSYPGNVPPFSGLDLSAFTGVRSVIMQLTWEFDSPVPDRCCQKAIEEVLGYLGRRDVEVRVEQQVGYHSYTMLAVWKGEAYKRLIWIPKRKVEKEKKGKKTEEEEPTV</sequence>
<dbReference type="EMBL" id="ML976985">
    <property type="protein sequence ID" value="KAF1959425.1"/>
    <property type="molecule type" value="Genomic_DNA"/>
</dbReference>
<evidence type="ECO:0000313" key="2">
    <source>
        <dbReference type="EMBL" id="KAF1959425.1"/>
    </source>
</evidence>
<feature type="compositionally biased region" description="Basic and acidic residues" evidence="1">
    <location>
        <begin position="116"/>
        <end position="128"/>
    </location>
</feature>
<dbReference type="Proteomes" id="UP000800035">
    <property type="component" value="Unassembled WGS sequence"/>
</dbReference>
<dbReference type="PANTHER" id="PTHR38790">
    <property type="entry name" value="2EXR DOMAIN-CONTAINING PROTEIN-RELATED"/>
    <property type="match status" value="1"/>
</dbReference>